<name>A0ABU0FA22_9HYPH</name>
<keyword evidence="4" id="KW-1185">Reference proteome</keyword>
<feature type="chain" id="PRO_5046628093" description="Trypsin-co-occurring domain-containing protein" evidence="1">
    <location>
        <begin position="23"/>
        <end position="190"/>
    </location>
</feature>
<dbReference type="RefSeq" id="WP_307423829.1">
    <property type="nucleotide sequence ID" value="NZ_JAUSVK010000001.1"/>
</dbReference>
<sequence>MRVILWFLSCFAVMLLPFSAFAAGSVSDYPLSDLVREVKVALLKVAEASEAQQLPKLEKAELEINTSMKVEADGKVSLWVVELGASGNNEYASTINLTLIPPSPGTNSSIATVHLADILSEAILSGAHAIQAAGEGKPPLIASEFVASVHFAVERGADGRLEVKFPPFEASAGGAVASSQVQKITVTFKR</sequence>
<proteinExistence type="predicted"/>
<dbReference type="Proteomes" id="UP001237448">
    <property type="component" value="Unassembled WGS sequence"/>
</dbReference>
<evidence type="ECO:0000256" key="1">
    <source>
        <dbReference type="SAM" id="SignalP"/>
    </source>
</evidence>
<accession>A0ABU0FA22</accession>
<evidence type="ECO:0000313" key="4">
    <source>
        <dbReference type="Proteomes" id="UP001237448"/>
    </source>
</evidence>
<feature type="domain" description="Trypsin-co-occurring" evidence="2">
    <location>
        <begin position="148"/>
        <end position="189"/>
    </location>
</feature>
<dbReference type="EMBL" id="JAUSVK010000001">
    <property type="protein sequence ID" value="MDQ0391466.1"/>
    <property type="molecule type" value="Genomic_DNA"/>
</dbReference>
<gene>
    <name evidence="3" type="ORF">J3R73_001258</name>
</gene>
<keyword evidence="1" id="KW-0732">Signal</keyword>
<protein>
    <recommendedName>
        <fullName evidence="2">Trypsin-co-occurring domain-containing protein</fullName>
    </recommendedName>
</protein>
<dbReference type="Pfam" id="PF19631">
    <property type="entry name" value="Trypco2"/>
    <property type="match status" value="2"/>
</dbReference>
<dbReference type="InterPro" id="IPR045608">
    <property type="entry name" value="Trypco2"/>
</dbReference>
<reference evidence="3 4" key="1">
    <citation type="submission" date="2023-07" db="EMBL/GenBank/DDBJ databases">
        <title>Genomic Encyclopedia of Type Strains, Phase IV (KMG-IV): sequencing the most valuable type-strain genomes for metagenomic binning, comparative biology and taxonomic classification.</title>
        <authorList>
            <person name="Goeker M."/>
        </authorList>
    </citation>
    <scope>NUCLEOTIDE SEQUENCE [LARGE SCALE GENOMIC DNA]</scope>
    <source>
        <strain evidence="3 4">DSM 5896</strain>
    </source>
</reference>
<evidence type="ECO:0000259" key="2">
    <source>
        <dbReference type="Pfam" id="PF19631"/>
    </source>
</evidence>
<organism evidence="3 4">
    <name type="scientific">Labrys monachus</name>
    <dbReference type="NCBI Taxonomy" id="217067"/>
    <lineage>
        <taxon>Bacteria</taxon>
        <taxon>Pseudomonadati</taxon>
        <taxon>Pseudomonadota</taxon>
        <taxon>Alphaproteobacteria</taxon>
        <taxon>Hyphomicrobiales</taxon>
        <taxon>Xanthobacteraceae</taxon>
        <taxon>Labrys</taxon>
    </lineage>
</organism>
<comment type="caution">
    <text evidence="3">The sequence shown here is derived from an EMBL/GenBank/DDBJ whole genome shotgun (WGS) entry which is preliminary data.</text>
</comment>
<evidence type="ECO:0000313" key="3">
    <source>
        <dbReference type="EMBL" id="MDQ0391466.1"/>
    </source>
</evidence>
<feature type="domain" description="Trypsin-co-occurring" evidence="2">
    <location>
        <begin position="30"/>
        <end position="97"/>
    </location>
</feature>
<feature type="signal peptide" evidence="1">
    <location>
        <begin position="1"/>
        <end position="22"/>
    </location>
</feature>